<accession>A0A9J6CYC1</accession>
<evidence type="ECO:0000313" key="2">
    <source>
        <dbReference type="EMBL" id="KAH8021043.1"/>
    </source>
</evidence>
<dbReference type="AlphaFoldDB" id="A0A9J6CYC1"/>
<proteinExistence type="predicted"/>
<dbReference type="EMBL" id="JABSTU010000009">
    <property type="protein sequence ID" value="KAH8021043.1"/>
    <property type="molecule type" value="Genomic_DNA"/>
</dbReference>
<sequence>MVDGETITEQGTSAPGWIDAIRRRAKSSTTTTGKLAGACIGALRTGAVTKVAAASRLPPLPTNHHRVIVRPGSGLDVRRCNKIKFMQVLQLAVQLPSKAAEEDIVCTKDTQNIFVMSMPNLQTAEAYTKVRGIVLMEREHPVSAYVAASGTTSRGVVQGVDADLPDSVLQRLFVSSHNPS</sequence>
<evidence type="ECO:0000313" key="3">
    <source>
        <dbReference type="Proteomes" id="UP000821866"/>
    </source>
</evidence>
<reference evidence="1" key="1">
    <citation type="journal article" date="2020" name="Cell">
        <title>Large-Scale Comparative Analyses of Tick Genomes Elucidate Their Genetic Diversity and Vector Capacities.</title>
        <authorList>
            <consortium name="Tick Genome and Microbiome Consortium (TIGMIC)"/>
            <person name="Jia N."/>
            <person name="Wang J."/>
            <person name="Shi W."/>
            <person name="Du L."/>
            <person name="Sun Y."/>
            <person name="Zhan W."/>
            <person name="Jiang J.F."/>
            <person name="Wang Q."/>
            <person name="Zhang B."/>
            <person name="Ji P."/>
            <person name="Bell-Sakyi L."/>
            <person name="Cui X.M."/>
            <person name="Yuan T.T."/>
            <person name="Jiang B.G."/>
            <person name="Yang W.F."/>
            <person name="Lam T.T."/>
            <person name="Chang Q.C."/>
            <person name="Ding S.J."/>
            <person name="Wang X.J."/>
            <person name="Zhu J.G."/>
            <person name="Ruan X.D."/>
            <person name="Zhao L."/>
            <person name="Wei J.T."/>
            <person name="Ye R.Z."/>
            <person name="Que T.C."/>
            <person name="Du C.H."/>
            <person name="Zhou Y.H."/>
            <person name="Cheng J.X."/>
            <person name="Dai P.F."/>
            <person name="Guo W.B."/>
            <person name="Han X.H."/>
            <person name="Huang E.J."/>
            <person name="Li L.F."/>
            <person name="Wei W."/>
            <person name="Gao Y.C."/>
            <person name="Liu J.Z."/>
            <person name="Shao H.Z."/>
            <person name="Wang X."/>
            <person name="Wang C.C."/>
            <person name="Yang T.C."/>
            <person name="Huo Q.B."/>
            <person name="Li W."/>
            <person name="Chen H.Y."/>
            <person name="Chen S.E."/>
            <person name="Zhou L.G."/>
            <person name="Ni X.B."/>
            <person name="Tian J.H."/>
            <person name="Sheng Y."/>
            <person name="Liu T."/>
            <person name="Pan Y.S."/>
            <person name="Xia L.Y."/>
            <person name="Li J."/>
            <person name="Zhao F."/>
            <person name="Cao W.C."/>
        </authorList>
    </citation>
    <scope>NUCLEOTIDE SEQUENCE</scope>
    <source>
        <strain evidence="1">Rmic-2018</strain>
    </source>
</reference>
<keyword evidence="3" id="KW-1185">Reference proteome</keyword>
<dbReference type="Proteomes" id="UP000821866">
    <property type="component" value="Chromosome 7"/>
</dbReference>
<reference evidence="1" key="2">
    <citation type="submission" date="2021-09" db="EMBL/GenBank/DDBJ databases">
        <authorList>
            <person name="Jia N."/>
            <person name="Wang J."/>
            <person name="Shi W."/>
            <person name="Du L."/>
            <person name="Sun Y."/>
            <person name="Zhan W."/>
            <person name="Jiang J."/>
            <person name="Wang Q."/>
            <person name="Zhang B."/>
            <person name="Ji P."/>
            <person name="Sakyi L.B."/>
            <person name="Cui X."/>
            <person name="Yuan T."/>
            <person name="Jiang B."/>
            <person name="Yang W."/>
            <person name="Lam T.T.-Y."/>
            <person name="Chang Q."/>
            <person name="Ding S."/>
            <person name="Wang X."/>
            <person name="Zhu J."/>
            <person name="Ruan X."/>
            <person name="Zhao L."/>
            <person name="Wei J."/>
            <person name="Que T."/>
            <person name="Du C."/>
            <person name="Cheng J."/>
            <person name="Dai P."/>
            <person name="Han X."/>
            <person name="Huang E."/>
            <person name="Gao Y."/>
            <person name="Liu J."/>
            <person name="Shao H."/>
            <person name="Ye R."/>
            <person name="Li L."/>
            <person name="Wei W."/>
            <person name="Wang X."/>
            <person name="Wang C."/>
            <person name="Huo Q."/>
            <person name="Li W."/>
            <person name="Guo W."/>
            <person name="Chen H."/>
            <person name="Chen S."/>
            <person name="Zhou L."/>
            <person name="Zhou L."/>
            <person name="Ni X."/>
            <person name="Tian J."/>
            <person name="Zhou Y."/>
            <person name="Sheng Y."/>
            <person name="Liu T."/>
            <person name="Pan Y."/>
            <person name="Xia L."/>
            <person name="Li J."/>
            <person name="Zhao F."/>
            <person name="Cao W."/>
        </authorList>
    </citation>
    <scope>NUCLEOTIDE SEQUENCE</scope>
    <source>
        <strain evidence="1">Rmic-2018</strain>
        <tissue evidence="1">Larvae</tissue>
    </source>
</reference>
<organism evidence="1 3">
    <name type="scientific">Rhipicephalus microplus</name>
    <name type="common">Cattle tick</name>
    <name type="synonym">Boophilus microplus</name>
    <dbReference type="NCBI Taxonomy" id="6941"/>
    <lineage>
        <taxon>Eukaryota</taxon>
        <taxon>Metazoa</taxon>
        <taxon>Ecdysozoa</taxon>
        <taxon>Arthropoda</taxon>
        <taxon>Chelicerata</taxon>
        <taxon>Arachnida</taxon>
        <taxon>Acari</taxon>
        <taxon>Parasitiformes</taxon>
        <taxon>Ixodida</taxon>
        <taxon>Ixodoidea</taxon>
        <taxon>Ixodidae</taxon>
        <taxon>Rhipicephalinae</taxon>
        <taxon>Rhipicephalus</taxon>
        <taxon>Boophilus</taxon>
    </lineage>
</organism>
<comment type="caution">
    <text evidence="1">The sequence shown here is derived from an EMBL/GenBank/DDBJ whole genome shotgun (WGS) entry which is preliminary data.</text>
</comment>
<name>A0A9J6CYC1_RHIMP</name>
<dbReference type="EMBL" id="JABSTU010004638">
    <property type="protein sequence ID" value="KAH7958003.1"/>
    <property type="molecule type" value="Genomic_DNA"/>
</dbReference>
<gene>
    <name evidence="2" type="ORF">HPB51_012064</name>
    <name evidence="1" type="ORF">HPB51_028014</name>
</gene>
<evidence type="ECO:0000313" key="1">
    <source>
        <dbReference type="EMBL" id="KAH7958003.1"/>
    </source>
</evidence>
<protein>
    <submittedName>
        <fullName evidence="1">Uncharacterized protein</fullName>
    </submittedName>
</protein>